<dbReference type="AlphaFoldDB" id="A0ABD2NNP6"/>
<dbReference type="Proteomes" id="UP001516400">
    <property type="component" value="Unassembled WGS sequence"/>
</dbReference>
<protein>
    <submittedName>
        <fullName evidence="1">Uncharacterized protein</fullName>
    </submittedName>
</protein>
<evidence type="ECO:0000313" key="2">
    <source>
        <dbReference type="Proteomes" id="UP001516400"/>
    </source>
</evidence>
<name>A0ABD2NNP6_9CUCU</name>
<accession>A0ABD2NNP6</accession>
<proteinExistence type="predicted"/>
<dbReference type="EMBL" id="JABFTP020000124">
    <property type="protein sequence ID" value="KAL3280323.1"/>
    <property type="molecule type" value="Genomic_DNA"/>
</dbReference>
<organism evidence="1 2">
    <name type="scientific">Cryptolaemus montrouzieri</name>
    <dbReference type="NCBI Taxonomy" id="559131"/>
    <lineage>
        <taxon>Eukaryota</taxon>
        <taxon>Metazoa</taxon>
        <taxon>Ecdysozoa</taxon>
        <taxon>Arthropoda</taxon>
        <taxon>Hexapoda</taxon>
        <taxon>Insecta</taxon>
        <taxon>Pterygota</taxon>
        <taxon>Neoptera</taxon>
        <taxon>Endopterygota</taxon>
        <taxon>Coleoptera</taxon>
        <taxon>Polyphaga</taxon>
        <taxon>Cucujiformia</taxon>
        <taxon>Coccinelloidea</taxon>
        <taxon>Coccinellidae</taxon>
        <taxon>Scymninae</taxon>
        <taxon>Scymnini</taxon>
        <taxon>Cryptolaemus</taxon>
    </lineage>
</organism>
<evidence type="ECO:0000313" key="1">
    <source>
        <dbReference type="EMBL" id="KAL3280323.1"/>
    </source>
</evidence>
<keyword evidence="2" id="KW-1185">Reference proteome</keyword>
<reference evidence="1 2" key="1">
    <citation type="journal article" date="2021" name="BMC Biol.">
        <title>Horizontally acquired antibacterial genes associated with adaptive radiation of ladybird beetles.</title>
        <authorList>
            <person name="Li H.S."/>
            <person name="Tang X.F."/>
            <person name="Huang Y.H."/>
            <person name="Xu Z.Y."/>
            <person name="Chen M.L."/>
            <person name="Du X.Y."/>
            <person name="Qiu B.Y."/>
            <person name="Chen P.T."/>
            <person name="Zhang W."/>
            <person name="Slipinski A."/>
            <person name="Escalona H.E."/>
            <person name="Waterhouse R.M."/>
            <person name="Zwick A."/>
            <person name="Pang H."/>
        </authorList>
    </citation>
    <scope>NUCLEOTIDE SEQUENCE [LARGE SCALE GENOMIC DNA]</scope>
    <source>
        <strain evidence="1">SYSU2018</strain>
    </source>
</reference>
<sequence length="77" mass="9164">MFEIFHVILYSSLLLRKNVFDFNDFFKFYSPYVENIKTSEITLNSSPLEKWSKLYEEVEQNERAPSELIGTPCMLMT</sequence>
<comment type="caution">
    <text evidence="1">The sequence shown here is derived from an EMBL/GenBank/DDBJ whole genome shotgun (WGS) entry which is preliminary data.</text>
</comment>
<gene>
    <name evidence="1" type="ORF">HHI36_017812</name>
</gene>